<evidence type="ECO:0000256" key="1">
    <source>
        <dbReference type="SAM" id="MobiDB-lite"/>
    </source>
</evidence>
<sequence length="121" mass="12112">MTRTILLWLAVAALMVAVGVSSYSESATPPPPPPAYEAAPPLSEAAAPPPPPSLLTGDVEVDGVGELNGTSSNPPTMCGSVTALNATGCGYMTPTIHGDLTVANANITGNFTTPADPINLP</sequence>
<feature type="region of interest" description="Disordered" evidence="1">
    <location>
        <begin position="22"/>
        <end position="78"/>
    </location>
</feature>
<keyword evidence="2" id="KW-0732">Signal</keyword>
<accession>A0AAW1GHW5</accession>
<reference evidence="3" key="1">
    <citation type="submission" date="2024-03" db="EMBL/GenBank/DDBJ databases">
        <title>WGS assembly of Saponaria officinalis var. Norfolk2.</title>
        <authorList>
            <person name="Jenkins J."/>
            <person name="Shu S."/>
            <person name="Grimwood J."/>
            <person name="Barry K."/>
            <person name="Goodstein D."/>
            <person name="Schmutz J."/>
            <person name="Leebens-Mack J."/>
            <person name="Osbourn A."/>
        </authorList>
    </citation>
    <scope>NUCLEOTIDE SEQUENCE [LARGE SCALE GENOMIC DNA]</scope>
    <source>
        <strain evidence="3">JIC</strain>
    </source>
</reference>
<feature type="signal peptide" evidence="2">
    <location>
        <begin position="1"/>
        <end position="22"/>
    </location>
</feature>
<dbReference type="Proteomes" id="UP001443914">
    <property type="component" value="Unassembled WGS sequence"/>
</dbReference>
<organism evidence="3 4">
    <name type="scientific">Saponaria officinalis</name>
    <name type="common">Common soapwort</name>
    <name type="synonym">Lychnis saponaria</name>
    <dbReference type="NCBI Taxonomy" id="3572"/>
    <lineage>
        <taxon>Eukaryota</taxon>
        <taxon>Viridiplantae</taxon>
        <taxon>Streptophyta</taxon>
        <taxon>Embryophyta</taxon>
        <taxon>Tracheophyta</taxon>
        <taxon>Spermatophyta</taxon>
        <taxon>Magnoliopsida</taxon>
        <taxon>eudicotyledons</taxon>
        <taxon>Gunneridae</taxon>
        <taxon>Pentapetalae</taxon>
        <taxon>Caryophyllales</taxon>
        <taxon>Caryophyllaceae</taxon>
        <taxon>Caryophylleae</taxon>
        <taxon>Saponaria</taxon>
    </lineage>
</organism>
<name>A0AAW1GHW5_SAPOF</name>
<feature type="chain" id="PRO_5043609590" evidence="2">
    <location>
        <begin position="23"/>
        <end position="121"/>
    </location>
</feature>
<evidence type="ECO:0000256" key="2">
    <source>
        <dbReference type="SAM" id="SignalP"/>
    </source>
</evidence>
<keyword evidence="4" id="KW-1185">Reference proteome</keyword>
<dbReference type="AlphaFoldDB" id="A0AAW1GHW5"/>
<gene>
    <name evidence="3" type="ORF">RND81_14G051900</name>
</gene>
<feature type="compositionally biased region" description="Low complexity" evidence="1">
    <location>
        <begin position="36"/>
        <end position="46"/>
    </location>
</feature>
<proteinExistence type="predicted"/>
<comment type="caution">
    <text evidence="3">The sequence shown here is derived from an EMBL/GenBank/DDBJ whole genome shotgun (WGS) entry which is preliminary data.</text>
</comment>
<protein>
    <submittedName>
        <fullName evidence="3">Uncharacterized protein</fullName>
    </submittedName>
</protein>
<dbReference type="EMBL" id="JBDFQZ010000014">
    <property type="protein sequence ID" value="KAK9664563.1"/>
    <property type="molecule type" value="Genomic_DNA"/>
</dbReference>
<evidence type="ECO:0000313" key="3">
    <source>
        <dbReference type="EMBL" id="KAK9664563.1"/>
    </source>
</evidence>
<evidence type="ECO:0000313" key="4">
    <source>
        <dbReference type="Proteomes" id="UP001443914"/>
    </source>
</evidence>